<keyword evidence="7" id="KW-1185">Reference proteome</keyword>
<comment type="similarity">
    <text evidence="1">Belongs to the LysR transcriptional regulatory family.</text>
</comment>
<dbReference type="InterPro" id="IPR036390">
    <property type="entry name" value="WH_DNA-bd_sf"/>
</dbReference>
<dbReference type="SUPFAM" id="SSF46785">
    <property type="entry name" value="Winged helix' DNA-binding domain"/>
    <property type="match status" value="1"/>
</dbReference>
<evidence type="ECO:0000256" key="2">
    <source>
        <dbReference type="ARBA" id="ARBA00023015"/>
    </source>
</evidence>
<reference evidence="6" key="1">
    <citation type="submission" date="2016-02" db="EMBL/GenBank/DDBJ databases">
        <title>Genome sequence of Bacillus trypoxylicola KCTC 13244(T).</title>
        <authorList>
            <person name="Jeong H."/>
            <person name="Park S.-H."/>
            <person name="Choi S.-K."/>
        </authorList>
    </citation>
    <scope>NUCLEOTIDE SEQUENCE [LARGE SCALE GENOMIC DNA]</scope>
    <source>
        <strain evidence="6">KCTC 13244</strain>
    </source>
</reference>
<evidence type="ECO:0000256" key="3">
    <source>
        <dbReference type="ARBA" id="ARBA00023125"/>
    </source>
</evidence>
<dbReference type="OrthoDB" id="107670at2"/>
<dbReference type="GO" id="GO:0003700">
    <property type="term" value="F:DNA-binding transcription factor activity"/>
    <property type="evidence" value="ECO:0007669"/>
    <property type="project" value="InterPro"/>
</dbReference>
<dbReference type="RefSeq" id="WP_061950340.1">
    <property type="nucleotide sequence ID" value="NZ_LTAO01000040.1"/>
</dbReference>
<dbReference type="PANTHER" id="PTHR30126">
    <property type="entry name" value="HTH-TYPE TRANSCRIPTIONAL REGULATOR"/>
    <property type="match status" value="1"/>
</dbReference>
<dbReference type="PANTHER" id="PTHR30126:SF78">
    <property type="entry name" value="HTH LYSR-TYPE DOMAIN-CONTAINING PROTEIN"/>
    <property type="match status" value="1"/>
</dbReference>
<dbReference type="InterPro" id="IPR036388">
    <property type="entry name" value="WH-like_DNA-bd_sf"/>
</dbReference>
<keyword evidence="3" id="KW-0238">DNA-binding</keyword>
<dbReference type="Gene3D" id="3.40.190.290">
    <property type="match status" value="1"/>
</dbReference>
<dbReference type="PRINTS" id="PR00039">
    <property type="entry name" value="HTHLYSR"/>
</dbReference>
<dbReference type="Pfam" id="PF03466">
    <property type="entry name" value="LysR_substrate"/>
    <property type="match status" value="1"/>
</dbReference>
<dbReference type="PROSITE" id="PS50931">
    <property type="entry name" value="HTH_LYSR"/>
    <property type="match status" value="1"/>
</dbReference>
<feature type="domain" description="HTH lysR-type" evidence="5">
    <location>
        <begin position="1"/>
        <end position="58"/>
    </location>
</feature>
<keyword evidence="4" id="KW-0804">Transcription</keyword>
<organism evidence="6 7">
    <name type="scientific">Alkalihalobacillus trypoxylicola</name>
    <dbReference type="NCBI Taxonomy" id="519424"/>
    <lineage>
        <taxon>Bacteria</taxon>
        <taxon>Bacillati</taxon>
        <taxon>Bacillota</taxon>
        <taxon>Bacilli</taxon>
        <taxon>Bacillales</taxon>
        <taxon>Bacillaceae</taxon>
        <taxon>Alkalihalobacillus</taxon>
    </lineage>
</organism>
<comment type="caution">
    <text evidence="6">The sequence shown here is derived from an EMBL/GenBank/DDBJ whole genome shotgun (WGS) entry which is preliminary data.</text>
</comment>
<evidence type="ECO:0000259" key="5">
    <source>
        <dbReference type="PROSITE" id="PS50931"/>
    </source>
</evidence>
<dbReference type="Gene3D" id="1.10.10.10">
    <property type="entry name" value="Winged helix-like DNA-binding domain superfamily/Winged helix DNA-binding domain"/>
    <property type="match status" value="1"/>
</dbReference>
<dbReference type="EMBL" id="LTAO01000040">
    <property type="protein sequence ID" value="KYG25571.1"/>
    <property type="molecule type" value="Genomic_DNA"/>
</dbReference>
<dbReference type="Pfam" id="PF00126">
    <property type="entry name" value="HTH_1"/>
    <property type="match status" value="1"/>
</dbReference>
<dbReference type="InterPro" id="IPR000847">
    <property type="entry name" value="LysR_HTH_N"/>
</dbReference>
<accession>A0A162CMJ9</accession>
<protein>
    <recommendedName>
        <fullName evidence="5">HTH lysR-type domain-containing protein</fullName>
    </recommendedName>
</protein>
<keyword evidence="2" id="KW-0805">Transcription regulation</keyword>
<dbReference type="GO" id="GO:0000976">
    <property type="term" value="F:transcription cis-regulatory region binding"/>
    <property type="evidence" value="ECO:0007669"/>
    <property type="project" value="TreeGrafter"/>
</dbReference>
<proteinExistence type="inferred from homology"/>
<name>A0A162CMJ9_9BACI</name>
<evidence type="ECO:0000313" key="7">
    <source>
        <dbReference type="Proteomes" id="UP000075806"/>
    </source>
</evidence>
<dbReference type="STRING" id="519424.AZF04_13865"/>
<dbReference type="Proteomes" id="UP000075806">
    <property type="component" value="Unassembled WGS sequence"/>
</dbReference>
<evidence type="ECO:0000313" key="6">
    <source>
        <dbReference type="EMBL" id="KYG25571.1"/>
    </source>
</evidence>
<dbReference type="SUPFAM" id="SSF53850">
    <property type="entry name" value="Periplasmic binding protein-like II"/>
    <property type="match status" value="1"/>
</dbReference>
<evidence type="ECO:0000256" key="1">
    <source>
        <dbReference type="ARBA" id="ARBA00009437"/>
    </source>
</evidence>
<gene>
    <name evidence="6" type="ORF">AZF04_13865</name>
</gene>
<dbReference type="InterPro" id="IPR005119">
    <property type="entry name" value="LysR_subst-bd"/>
</dbReference>
<evidence type="ECO:0000256" key="4">
    <source>
        <dbReference type="ARBA" id="ARBA00023163"/>
    </source>
</evidence>
<dbReference type="CDD" id="cd05466">
    <property type="entry name" value="PBP2_LTTR_substrate"/>
    <property type="match status" value="1"/>
</dbReference>
<sequence length="297" mass="33915">MKVDDFRILVALEEAKTIRAAAKALLISQPAVSQRLKNIESEWGKELFIRTPQQLILTPNGEKVVNFARKMIAEHKLVQHDLLSDSEVISGTLSLGVSSIISQYVLPPILKEYLSLYPKVQLELVSGLSSEIHSSQHSFHLSITRGEKLGIEESFLLFQDPLYLIDSIEGKPSSTYIEFQTDSSFQSIVNDWFSQTPQYKPLSKIKVDQIETSKQLLKNGIGKTVLPRTAIYDLDLAQYQLIPLMKTNKMILRDTWLTYSSYSQKLPQVDSFLKLIQSKNFHYNEEEQLFLNHVRPS</sequence>
<dbReference type="AlphaFoldDB" id="A0A162CMJ9"/>